<dbReference type="Gene3D" id="1.10.3720.10">
    <property type="entry name" value="MetI-like"/>
    <property type="match status" value="1"/>
</dbReference>
<dbReference type="OrthoDB" id="9807047at2"/>
<dbReference type="Pfam" id="PF00528">
    <property type="entry name" value="BPD_transp_1"/>
    <property type="match status" value="1"/>
</dbReference>
<keyword evidence="4" id="KW-1003">Cell membrane</keyword>
<dbReference type="KEGG" id="pamo:BAR1_00780"/>
<feature type="transmembrane region" description="Helical" evidence="8">
    <location>
        <begin position="200"/>
        <end position="219"/>
    </location>
</feature>
<feature type="transmembrane region" description="Helical" evidence="8">
    <location>
        <begin position="145"/>
        <end position="161"/>
    </location>
</feature>
<evidence type="ECO:0000256" key="7">
    <source>
        <dbReference type="ARBA" id="ARBA00023136"/>
    </source>
</evidence>
<dbReference type="InterPro" id="IPR000515">
    <property type="entry name" value="MetI-like"/>
</dbReference>
<protein>
    <submittedName>
        <fullName evidence="10">ABC transporter permease</fullName>
    </submittedName>
</protein>
<dbReference type="SUPFAM" id="SSF161098">
    <property type="entry name" value="MetI-like"/>
    <property type="match status" value="1"/>
</dbReference>
<feature type="transmembrane region" description="Helical" evidence="8">
    <location>
        <begin position="43"/>
        <end position="63"/>
    </location>
</feature>
<evidence type="ECO:0000313" key="11">
    <source>
        <dbReference type="Proteomes" id="UP000261704"/>
    </source>
</evidence>
<dbReference type="AlphaFoldDB" id="A0A347ULA9"/>
<evidence type="ECO:0000259" key="9">
    <source>
        <dbReference type="PROSITE" id="PS50928"/>
    </source>
</evidence>
<evidence type="ECO:0000256" key="5">
    <source>
        <dbReference type="ARBA" id="ARBA00022692"/>
    </source>
</evidence>
<dbReference type="PANTHER" id="PTHR42929">
    <property type="entry name" value="INNER MEMBRANE ABC TRANSPORTER PERMEASE PROTEIN YDCU-RELATED-RELATED"/>
    <property type="match status" value="1"/>
</dbReference>
<dbReference type="CDD" id="cd06261">
    <property type="entry name" value="TM_PBP2"/>
    <property type="match status" value="1"/>
</dbReference>
<evidence type="ECO:0000256" key="6">
    <source>
        <dbReference type="ARBA" id="ARBA00022989"/>
    </source>
</evidence>
<keyword evidence="3 8" id="KW-0813">Transport</keyword>
<comment type="subcellular location">
    <subcellularLocation>
        <location evidence="1 8">Cell membrane</location>
        <topology evidence="1 8">Multi-pass membrane protein</topology>
    </subcellularLocation>
</comment>
<feature type="transmembrane region" description="Helical" evidence="8">
    <location>
        <begin position="12"/>
        <end position="31"/>
    </location>
</feature>
<accession>A0A347ULA9</accession>
<dbReference type="PANTHER" id="PTHR42929:SF1">
    <property type="entry name" value="INNER MEMBRANE ABC TRANSPORTER PERMEASE PROTEIN YDCU-RELATED"/>
    <property type="match status" value="1"/>
</dbReference>
<feature type="transmembrane region" description="Helical" evidence="8">
    <location>
        <begin position="112"/>
        <end position="138"/>
    </location>
</feature>
<evidence type="ECO:0000256" key="8">
    <source>
        <dbReference type="RuleBase" id="RU363032"/>
    </source>
</evidence>
<keyword evidence="6 8" id="KW-1133">Transmembrane helix</keyword>
<feature type="transmembrane region" description="Helical" evidence="8">
    <location>
        <begin position="302"/>
        <end position="324"/>
    </location>
</feature>
<keyword evidence="11" id="KW-1185">Reference proteome</keyword>
<proteinExistence type="inferred from homology"/>
<dbReference type="Proteomes" id="UP000261704">
    <property type="component" value="Chromosome"/>
</dbReference>
<keyword evidence="5 8" id="KW-0812">Transmembrane</keyword>
<dbReference type="EMBL" id="CP032125">
    <property type="protein sequence ID" value="AXX99637.1"/>
    <property type="molecule type" value="Genomic_DNA"/>
</dbReference>
<dbReference type="PROSITE" id="PS50928">
    <property type="entry name" value="ABC_TM1"/>
    <property type="match status" value="1"/>
</dbReference>
<evidence type="ECO:0000256" key="1">
    <source>
        <dbReference type="ARBA" id="ARBA00004651"/>
    </source>
</evidence>
<organism evidence="10 11">
    <name type="scientific">Profundibacter amoris</name>
    <dbReference type="NCBI Taxonomy" id="2171755"/>
    <lineage>
        <taxon>Bacteria</taxon>
        <taxon>Pseudomonadati</taxon>
        <taxon>Pseudomonadota</taxon>
        <taxon>Alphaproteobacteria</taxon>
        <taxon>Rhodobacterales</taxon>
        <taxon>Paracoccaceae</taxon>
        <taxon>Profundibacter</taxon>
    </lineage>
</organism>
<evidence type="ECO:0000256" key="4">
    <source>
        <dbReference type="ARBA" id="ARBA00022475"/>
    </source>
</evidence>
<sequence length="333" mass="37565">MDGSSPLDSWITVLTIVLAIVVFGLFVKLYLTEFFRNNGVVMGSLLMGLVGFWLIFLVILPQLSMLDYSFRFNLPPSEEYGPKDVYTLSNYQHLIYGSDKTHQTYNTVDLMVFVRTIIAAMAVTIFNIFLCYPLAYFLGQSKGSGFVRLLVVLLIIPYWINEILRAFALRIIFGDSGLLNEALMFLHLTKEPIDFIRQDIALYAGLGYAYILLMLFPMYNVIESLDRNQIEAARDMGASWPRIHRRIVIPHAKPGIVSGATMVFMLSAGALAAPQILGGPSSLWFTQLVYQWFFNSLNWHQGAAYAIVLLVSTIIIVLTVMRIFKVNMGDIGK</sequence>
<dbReference type="InterPro" id="IPR035906">
    <property type="entry name" value="MetI-like_sf"/>
</dbReference>
<evidence type="ECO:0000256" key="2">
    <source>
        <dbReference type="ARBA" id="ARBA00007069"/>
    </source>
</evidence>
<comment type="similarity">
    <text evidence="2">Belongs to the binding-protein-dependent transport system permease family. CysTW subfamily.</text>
</comment>
<feature type="domain" description="ABC transmembrane type-1" evidence="9">
    <location>
        <begin position="113"/>
        <end position="320"/>
    </location>
</feature>
<evidence type="ECO:0000256" key="3">
    <source>
        <dbReference type="ARBA" id="ARBA00022448"/>
    </source>
</evidence>
<dbReference type="GO" id="GO:0055085">
    <property type="term" value="P:transmembrane transport"/>
    <property type="evidence" value="ECO:0007669"/>
    <property type="project" value="InterPro"/>
</dbReference>
<reference evidence="10 11" key="1">
    <citation type="submission" date="2018-09" db="EMBL/GenBank/DDBJ databases">
        <title>Profundibacter amoris BAR1 gen. nov., sp. nov., a new member of the Roseobacter clade isolated at Lokis Castle Vent Field on the Arctic Mid-Oceanic Ridge.</title>
        <authorList>
            <person name="Le Moine Bauer S."/>
            <person name="Sjoeberg A.G."/>
            <person name="L'Haridon S."/>
            <person name="Stokke R."/>
            <person name="Roalkvam I."/>
            <person name="Steen I.H."/>
            <person name="Dahle H."/>
        </authorList>
    </citation>
    <scope>NUCLEOTIDE SEQUENCE [LARGE SCALE GENOMIC DNA]</scope>
    <source>
        <strain evidence="10 11">BAR1</strain>
    </source>
</reference>
<gene>
    <name evidence="10" type="ORF">BAR1_00780</name>
</gene>
<evidence type="ECO:0000313" key="10">
    <source>
        <dbReference type="EMBL" id="AXX99637.1"/>
    </source>
</evidence>
<keyword evidence="7 8" id="KW-0472">Membrane</keyword>
<name>A0A347ULA9_9RHOB</name>
<dbReference type="GO" id="GO:0005886">
    <property type="term" value="C:plasma membrane"/>
    <property type="evidence" value="ECO:0007669"/>
    <property type="project" value="UniProtKB-SubCell"/>
</dbReference>